<keyword evidence="1" id="KW-0812">Transmembrane</keyword>
<name>A0A0P7W2F3_9RHOB</name>
<protein>
    <recommendedName>
        <fullName evidence="6">DUF3592 domain-containing protein</fullName>
    </recommendedName>
</protein>
<accession>A0A0P7W2F3</accession>
<gene>
    <name evidence="2" type="ORF">Ga0058931_1755</name>
    <name evidence="3" type="ORF">HLUCCA05_12725</name>
</gene>
<keyword evidence="1" id="KW-0472">Membrane</keyword>
<dbReference type="OrthoDB" id="7848349at2"/>
<feature type="transmembrane region" description="Helical" evidence="1">
    <location>
        <begin position="129"/>
        <end position="154"/>
    </location>
</feature>
<evidence type="ECO:0008006" key="6">
    <source>
        <dbReference type="Google" id="ProtNLM"/>
    </source>
</evidence>
<organism evidence="3 4">
    <name type="scientific">Roseibaca calidilacus</name>
    <dbReference type="NCBI Taxonomy" id="1666912"/>
    <lineage>
        <taxon>Bacteria</taxon>
        <taxon>Pseudomonadati</taxon>
        <taxon>Pseudomonadota</taxon>
        <taxon>Alphaproteobacteria</taxon>
        <taxon>Rhodobacterales</taxon>
        <taxon>Paracoccaceae</taxon>
        <taxon>Roseinatronobacter</taxon>
    </lineage>
</organism>
<evidence type="ECO:0000313" key="4">
    <source>
        <dbReference type="Proteomes" id="UP000050413"/>
    </source>
</evidence>
<reference evidence="3 4" key="1">
    <citation type="submission" date="2015-09" db="EMBL/GenBank/DDBJ databases">
        <title>Identification and resolution of microdiversity through metagenomic sequencing of parallel consortia.</title>
        <authorList>
            <person name="Nelson W.C."/>
            <person name="Romine M.F."/>
            <person name="Lindemann S.R."/>
        </authorList>
    </citation>
    <scope>NUCLEOTIDE SEQUENCE [LARGE SCALE GENOMIC DNA]</scope>
    <source>
        <strain evidence="3">HL-91</strain>
    </source>
</reference>
<sequence length="238" mass="25995">MDRKPVSFPRMIWRLGLSWVVVPLLLGVALVGFALSLLADYRELLRDGVQGETVVIARDVVQSRNSDGDRELTYYLSHQFRPEGYSGDVTAREAVSPALYKATEIGDLLPVTYIWNDPERNTLDPKRDVAGVVFFGLAGGIALLVALGGIIWGWGRVASARRALLLGEVREARITGIRPYALSGKKKPRFVVSWTDAAGVNGKSLLASAGLAQAHAPGDVIVVYVDPDNGRGWWQKQI</sequence>
<reference evidence="2 5" key="2">
    <citation type="submission" date="2016-01" db="EMBL/GenBank/DDBJ databases">
        <authorList>
            <person name="Varghese N."/>
        </authorList>
    </citation>
    <scope>NUCLEOTIDE SEQUENCE [LARGE SCALE GENOMIC DNA]</scope>
    <source>
        <strain evidence="2 5">HL-91</strain>
    </source>
</reference>
<evidence type="ECO:0000313" key="3">
    <source>
        <dbReference type="EMBL" id="KPP94178.1"/>
    </source>
</evidence>
<evidence type="ECO:0000256" key="1">
    <source>
        <dbReference type="SAM" id="Phobius"/>
    </source>
</evidence>
<comment type="caution">
    <text evidence="3">The sequence shown here is derived from an EMBL/GenBank/DDBJ whole genome shotgun (WGS) entry which is preliminary data.</text>
</comment>
<dbReference type="AlphaFoldDB" id="A0A0P7W2F3"/>
<evidence type="ECO:0000313" key="2">
    <source>
        <dbReference type="EMBL" id="CUX81423.1"/>
    </source>
</evidence>
<evidence type="ECO:0000313" key="5">
    <source>
        <dbReference type="Proteomes" id="UP000182045"/>
    </source>
</evidence>
<proteinExistence type="predicted"/>
<keyword evidence="5" id="KW-1185">Reference proteome</keyword>
<feature type="transmembrane region" description="Helical" evidence="1">
    <location>
        <begin position="12"/>
        <end position="39"/>
    </location>
</feature>
<dbReference type="RefSeq" id="WP_072245992.1">
    <property type="nucleotide sequence ID" value="NZ_FBYC01000004.1"/>
</dbReference>
<keyword evidence="1" id="KW-1133">Transmembrane helix</keyword>
<dbReference type="Proteomes" id="UP000182045">
    <property type="component" value="Unassembled WGS sequence"/>
</dbReference>
<dbReference type="EMBL" id="FBYC01000004">
    <property type="protein sequence ID" value="CUX81423.1"/>
    <property type="molecule type" value="Genomic_DNA"/>
</dbReference>
<dbReference type="Proteomes" id="UP000050413">
    <property type="component" value="Unassembled WGS sequence"/>
</dbReference>
<dbReference type="EMBL" id="LJSG01000006">
    <property type="protein sequence ID" value="KPP94178.1"/>
    <property type="molecule type" value="Genomic_DNA"/>
</dbReference>